<dbReference type="AlphaFoldDB" id="A0AAD8A1I6"/>
<sequence>SLFIQYYRLQCHQKYLAEEELVNILYNVDSGITTKRGRINLFTREPMTSIMFSTSDENNRSGFIAENSGSPVIGRLT</sequence>
<protein>
    <submittedName>
        <fullName evidence="1">Uncharacterized protein</fullName>
    </submittedName>
</protein>
<feature type="non-terminal residue" evidence="1">
    <location>
        <position position="77"/>
    </location>
</feature>
<reference evidence="1" key="2">
    <citation type="submission" date="2023-05" db="EMBL/GenBank/DDBJ databases">
        <authorList>
            <person name="Fouks B."/>
        </authorList>
    </citation>
    <scope>NUCLEOTIDE SEQUENCE</scope>
    <source>
        <strain evidence="1">Stay&amp;Tobe</strain>
        <tissue evidence="1">Testes</tissue>
    </source>
</reference>
<organism evidence="1 2">
    <name type="scientific">Diploptera punctata</name>
    <name type="common">Pacific beetle cockroach</name>
    <dbReference type="NCBI Taxonomy" id="6984"/>
    <lineage>
        <taxon>Eukaryota</taxon>
        <taxon>Metazoa</taxon>
        <taxon>Ecdysozoa</taxon>
        <taxon>Arthropoda</taxon>
        <taxon>Hexapoda</taxon>
        <taxon>Insecta</taxon>
        <taxon>Pterygota</taxon>
        <taxon>Neoptera</taxon>
        <taxon>Polyneoptera</taxon>
        <taxon>Dictyoptera</taxon>
        <taxon>Blattodea</taxon>
        <taxon>Blaberoidea</taxon>
        <taxon>Blaberidae</taxon>
        <taxon>Diplopterinae</taxon>
        <taxon>Diploptera</taxon>
    </lineage>
</organism>
<dbReference type="Proteomes" id="UP001233999">
    <property type="component" value="Unassembled WGS sequence"/>
</dbReference>
<keyword evidence="2" id="KW-1185">Reference proteome</keyword>
<evidence type="ECO:0000313" key="2">
    <source>
        <dbReference type="Proteomes" id="UP001233999"/>
    </source>
</evidence>
<evidence type="ECO:0000313" key="1">
    <source>
        <dbReference type="EMBL" id="KAJ9590661.1"/>
    </source>
</evidence>
<dbReference type="EMBL" id="JASPKZ010004197">
    <property type="protein sequence ID" value="KAJ9590661.1"/>
    <property type="molecule type" value="Genomic_DNA"/>
</dbReference>
<accession>A0AAD8A1I6</accession>
<comment type="caution">
    <text evidence="1">The sequence shown here is derived from an EMBL/GenBank/DDBJ whole genome shotgun (WGS) entry which is preliminary data.</text>
</comment>
<reference evidence="1" key="1">
    <citation type="journal article" date="2023" name="IScience">
        <title>Live-bearing cockroach genome reveals convergent evolutionary mechanisms linked to viviparity in insects and beyond.</title>
        <authorList>
            <person name="Fouks B."/>
            <person name="Harrison M.C."/>
            <person name="Mikhailova A.A."/>
            <person name="Marchal E."/>
            <person name="English S."/>
            <person name="Carruthers M."/>
            <person name="Jennings E.C."/>
            <person name="Chiamaka E.L."/>
            <person name="Frigard R.A."/>
            <person name="Pippel M."/>
            <person name="Attardo G.M."/>
            <person name="Benoit J.B."/>
            <person name="Bornberg-Bauer E."/>
            <person name="Tobe S.S."/>
        </authorList>
    </citation>
    <scope>NUCLEOTIDE SEQUENCE</scope>
    <source>
        <strain evidence="1">Stay&amp;Tobe</strain>
    </source>
</reference>
<name>A0AAD8A1I6_DIPPU</name>
<feature type="non-terminal residue" evidence="1">
    <location>
        <position position="1"/>
    </location>
</feature>
<proteinExistence type="predicted"/>
<gene>
    <name evidence="1" type="ORF">L9F63_016289</name>
</gene>